<dbReference type="OrthoDB" id="9789291at2"/>
<dbReference type="Gene3D" id="1.20.120.1220">
    <property type="match status" value="1"/>
</dbReference>
<dbReference type="MEROPS" id="A24.001"/>
<dbReference type="KEGG" id="tvi:Thivi_0240"/>
<evidence type="ECO:0000313" key="23">
    <source>
        <dbReference type="Proteomes" id="UP000006062"/>
    </source>
</evidence>
<feature type="transmembrane region" description="Helical" evidence="19">
    <location>
        <begin position="242"/>
        <end position="261"/>
    </location>
</feature>
<dbReference type="Proteomes" id="UP000006062">
    <property type="component" value="Chromosome"/>
</dbReference>
<comment type="similarity">
    <text evidence="2 17">Belongs to the peptidase A24 family.</text>
</comment>
<dbReference type="FunFam" id="1.20.120.1220:FF:000001">
    <property type="entry name" value="Type 4 prepilin-like proteins leader peptide-processing enzyme"/>
    <property type="match status" value="1"/>
</dbReference>
<dbReference type="EC" id="3.4.23.43" evidence="15 18"/>
<evidence type="ECO:0000256" key="11">
    <source>
        <dbReference type="ARBA" id="ARBA00022989"/>
    </source>
</evidence>
<dbReference type="InterPro" id="IPR014032">
    <property type="entry name" value="Peptidase_A24A_bac"/>
</dbReference>
<dbReference type="Pfam" id="PF01478">
    <property type="entry name" value="Peptidase_A24"/>
    <property type="match status" value="1"/>
</dbReference>
<accession>I3Y5P1</accession>
<dbReference type="PANTHER" id="PTHR30487:SF0">
    <property type="entry name" value="PREPILIN LEADER PEPTIDASE_N-METHYLTRANSFERASE-RELATED"/>
    <property type="match status" value="1"/>
</dbReference>
<dbReference type="GO" id="GO:0004190">
    <property type="term" value="F:aspartic-type endopeptidase activity"/>
    <property type="evidence" value="ECO:0007669"/>
    <property type="project" value="UniProtKB-EC"/>
</dbReference>
<keyword evidence="5 18" id="KW-0489">Methyltransferase</keyword>
<gene>
    <name evidence="22" type="ordered locus">Thivi_0240</name>
</gene>
<evidence type="ECO:0000256" key="16">
    <source>
        <dbReference type="ARBA" id="ARBA00071870"/>
    </source>
</evidence>
<evidence type="ECO:0000256" key="19">
    <source>
        <dbReference type="SAM" id="Phobius"/>
    </source>
</evidence>
<feature type="transmembrane region" description="Helical" evidence="19">
    <location>
        <begin position="15"/>
        <end position="39"/>
    </location>
</feature>
<feature type="domain" description="Prepilin type IV endopeptidase peptidase" evidence="20">
    <location>
        <begin position="146"/>
        <end position="255"/>
    </location>
</feature>
<evidence type="ECO:0000256" key="12">
    <source>
        <dbReference type="ARBA" id="ARBA00023136"/>
    </source>
</evidence>
<protein>
    <recommendedName>
        <fullName evidence="16 18">Prepilin leader peptidase/N-methyltransferase</fullName>
        <ecNumber evidence="18">2.1.1.-</ecNumber>
        <ecNumber evidence="15 18">3.4.23.43</ecNumber>
    </recommendedName>
</protein>
<feature type="transmembrane region" description="Helical" evidence="19">
    <location>
        <begin position="144"/>
        <end position="162"/>
    </location>
</feature>
<dbReference type="eggNOG" id="COG1989">
    <property type="taxonomic scope" value="Bacteria"/>
</dbReference>
<keyword evidence="3" id="KW-1003">Cell membrane</keyword>
<evidence type="ECO:0000256" key="4">
    <source>
        <dbReference type="ARBA" id="ARBA00022519"/>
    </source>
</evidence>
<keyword evidence="13 18" id="KW-0511">Multifunctional enzyme</keyword>
<evidence type="ECO:0000256" key="3">
    <source>
        <dbReference type="ARBA" id="ARBA00022475"/>
    </source>
</evidence>
<evidence type="ECO:0000256" key="7">
    <source>
        <dbReference type="ARBA" id="ARBA00022679"/>
    </source>
</evidence>
<dbReference type="EMBL" id="CP003154">
    <property type="protein sequence ID" value="AFL72309.1"/>
    <property type="molecule type" value="Genomic_DNA"/>
</dbReference>
<keyword evidence="8" id="KW-0949">S-adenosyl-L-methionine</keyword>
<keyword evidence="9 18" id="KW-0812">Transmembrane</keyword>
<evidence type="ECO:0000256" key="8">
    <source>
        <dbReference type="ARBA" id="ARBA00022691"/>
    </source>
</evidence>
<evidence type="ECO:0000256" key="6">
    <source>
        <dbReference type="ARBA" id="ARBA00022670"/>
    </source>
</evidence>
<evidence type="ECO:0000256" key="9">
    <source>
        <dbReference type="ARBA" id="ARBA00022692"/>
    </source>
</evidence>
<dbReference type="GO" id="GO:0005886">
    <property type="term" value="C:plasma membrane"/>
    <property type="evidence" value="ECO:0007669"/>
    <property type="project" value="UniProtKB-SubCell"/>
</dbReference>
<feature type="domain" description="Prepilin peptidase A24 N-terminal" evidence="21">
    <location>
        <begin position="23"/>
        <end position="136"/>
    </location>
</feature>
<keyword evidence="6 18" id="KW-0645">Protease</keyword>
<comment type="function">
    <text evidence="18">Plays an essential role in type IV pili and type II pseudopili formation by proteolytically removing the leader sequence from substrate proteins and subsequently monomethylating the alpha-amino group of the newly exposed N-terminal phenylalanine.</text>
</comment>
<evidence type="ECO:0000256" key="2">
    <source>
        <dbReference type="ARBA" id="ARBA00005801"/>
    </source>
</evidence>
<dbReference type="GO" id="GO:0032259">
    <property type="term" value="P:methylation"/>
    <property type="evidence" value="ECO:0007669"/>
    <property type="project" value="UniProtKB-KW"/>
</dbReference>
<evidence type="ECO:0000256" key="15">
    <source>
        <dbReference type="ARBA" id="ARBA00067082"/>
    </source>
</evidence>
<comment type="catalytic activity">
    <reaction evidence="14 18">
        <text>Typically cleaves a -Gly-|-Phe- bond to release an N-terminal, basic peptide of 5-8 residues from type IV prepilin, and then N-methylates the new N-terminal amino group, the methyl donor being S-adenosyl-L-methionine.</text>
        <dbReference type="EC" id="3.4.23.43"/>
    </reaction>
</comment>
<dbReference type="GO" id="GO:0006465">
    <property type="term" value="P:signal peptide processing"/>
    <property type="evidence" value="ECO:0007669"/>
    <property type="project" value="TreeGrafter"/>
</dbReference>
<reference evidence="22 23" key="1">
    <citation type="submission" date="2012-06" db="EMBL/GenBank/DDBJ databases">
        <title>Complete sequence of Thiocystis violascens DSM 198.</title>
        <authorList>
            <consortium name="US DOE Joint Genome Institute"/>
            <person name="Lucas S."/>
            <person name="Han J."/>
            <person name="Lapidus A."/>
            <person name="Cheng J.-F."/>
            <person name="Goodwin L."/>
            <person name="Pitluck S."/>
            <person name="Peters L."/>
            <person name="Ovchinnikova G."/>
            <person name="Teshima H."/>
            <person name="Detter J.C."/>
            <person name="Han C."/>
            <person name="Tapia R."/>
            <person name="Land M."/>
            <person name="Hauser L."/>
            <person name="Kyrpides N."/>
            <person name="Ivanova N."/>
            <person name="Pagani I."/>
            <person name="Vogl K."/>
            <person name="Liu Z."/>
            <person name="Frigaard N.-U."/>
            <person name="Bryant D."/>
            <person name="Woyke T."/>
        </authorList>
    </citation>
    <scope>NUCLEOTIDE SEQUENCE [LARGE SCALE GENOMIC DNA]</scope>
    <source>
        <strain evidence="23">ATCC 17096 / DSM 198 / 6111</strain>
    </source>
</reference>
<comment type="subcellular location">
    <subcellularLocation>
        <location evidence="1">Cell inner membrane</location>
        <topology evidence="1">Multi-pass membrane protein</topology>
    </subcellularLocation>
    <subcellularLocation>
        <location evidence="18">Cell membrane</location>
        <topology evidence="18">Multi-pass membrane protein</topology>
    </subcellularLocation>
</comment>
<evidence type="ECO:0000259" key="21">
    <source>
        <dbReference type="Pfam" id="PF06750"/>
    </source>
</evidence>
<keyword evidence="12 19" id="KW-0472">Membrane</keyword>
<dbReference type="InterPro" id="IPR050882">
    <property type="entry name" value="Prepilin_peptidase/N-MTase"/>
</dbReference>
<feature type="transmembrane region" description="Helical" evidence="19">
    <location>
        <begin position="169"/>
        <end position="187"/>
    </location>
</feature>
<evidence type="ECO:0000256" key="14">
    <source>
        <dbReference type="ARBA" id="ARBA00050401"/>
    </source>
</evidence>
<dbReference type="HOGENOM" id="CLU_057101_0_0_6"/>
<evidence type="ECO:0000256" key="1">
    <source>
        <dbReference type="ARBA" id="ARBA00004429"/>
    </source>
</evidence>
<keyword evidence="7 18" id="KW-0808">Transferase</keyword>
<evidence type="ECO:0000256" key="13">
    <source>
        <dbReference type="ARBA" id="ARBA00023268"/>
    </source>
</evidence>
<keyword evidence="11 19" id="KW-1133">Transmembrane helix</keyword>
<dbReference type="RefSeq" id="WP_014776817.1">
    <property type="nucleotide sequence ID" value="NC_018012.1"/>
</dbReference>
<sequence>MSAFAWIELLEQNPALLAVVAILFGLIIGSFLNVVILRLPRMMEEEWARDCAELAADRAAANATVPEPSTPRLSLSAPPSTCPACGHRIRAHENIPILSYLLLRGRCSSCGVGISPRYPIIEGFTALLTLAVVMQFGLTWQTPPALLLTWALIALALIDYDTQLLPDSIVLPLVWLGLILSLFGLFADSQAAIVGAVAGYLSLWSVFQLFRLATGKEGMGYGDFKLLALFGAWLGWQFLPQVILLSALTGALFGVILIAVGRHHRDKPMPFGPFLAAAGWISLIWGDAINQAYLRISGLG</sequence>
<name>I3Y5P1_THIV6</name>
<proteinExistence type="inferred from homology"/>
<evidence type="ECO:0000313" key="22">
    <source>
        <dbReference type="EMBL" id="AFL72309.1"/>
    </source>
</evidence>
<dbReference type="Pfam" id="PF06750">
    <property type="entry name" value="A24_N_bact"/>
    <property type="match status" value="1"/>
</dbReference>
<organism evidence="22 23">
    <name type="scientific">Thiocystis violascens (strain ATCC 17096 / DSM 198 / 6111)</name>
    <name type="common">Chromatium violascens</name>
    <dbReference type="NCBI Taxonomy" id="765911"/>
    <lineage>
        <taxon>Bacteria</taxon>
        <taxon>Pseudomonadati</taxon>
        <taxon>Pseudomonadota</taxon>
        <taxon>Gammaproteobacteria</taxon>
        <taxon>Chromatiales</taxon>
        <taxon>Chromatiaceae</taxon>
        <taxon>Thiocystis</taxon>
    </lineage>
</organism>
<dbReference type="InterPro" id="IPR010627">
    <property type="entry name" value="Prepilin_pept_A24_N"/>
</dbReference>
<dbReference type="AlphaFoldDB" id="I3Y5P1"/>
<dbReference type="GO" id="GO:0008168">
    <property type="term" value="F:methyltransferase activity"/>
    <property type="evidence" value="ECO:0007669"/>
    <property type="project" value="UniProtKB-KW"/>
</dbReference>
<evidence type="ECO:0000256" key="10">
    <source>
        <dbReference type="ARBA" id="ARBA00022801"/>
    </source>
</evidence>
<keyword evidence="4" id="KW-0997">Cell inner membrane</keyword>
<dbReference type="PRINTS" id="PR00864">
    <property type="entry name" value="PREPILNPTASE"/>
</dbReference>
<keyword evidence="10 18" id="KW-0378">Hydrolase</keyword>
<dbReference type="InterPro" id="IPR000045">
    <property type="entry name" value="Prepilin_IV_endopep_pep"/>
</dbReference>
<keyword evidence="23" id="KW-1185">Reference proteome</keyword>
<dbReference type="PANTHER" id="PTHR30487">
    <property type="entry name" value="TYPE 4 PREPILIN-LIKE PROTEINS LEADER PEPTIDE-PROCESSING ENZYME"/>
    <property type="match status" value="1"/>
</dbReference>
<evidence type="ECO:0000256" key="18">
    <source>
        <dbReference type="RuleBase" id="RU003794"/>
    </source>
</evidence>
<dbReference type="EC" id="2.1.1.-" evidence="18"/>
<dbReference type="STRING" id="765911.Thivi_0240"/>
<evidence type="ECO:0000256" key="5">
    <source>
        <dbReference type="ARBA" id="ARBA00022603"/>
    </source>
</evidence>
<evidence type="ECO:0000259" key="20">
    <source>
        <dbReference type="Pfam" id="PF01478"/>
    </source>
</evidence>
<evidence type="ECO:0000256" key="17">
    <source>
        <dbReference type="RuleBase" id="RU003793"/>
    </source>
</evidence>
<feature type="transmembrane region" description="Helical" evidence="19">
    <location>
        <begin position="193"/>
        <end position="213"/>
    </location>
</feature>